<reference evidence="1 2" key="1">
    <citation type="submission" date="2016-05" db="EMBL/GenBank/DDBJ databases">
        <title>Comparative analysis of secretome profiles of manganese(II)-oxidizing ascomycete fungi.</title>
        <authorList>
            <consortium name="DOE Joint Genome Institute"/>
            <person name="Zeiner C.A."/>
            <person name="Purvine S.O."/>
            <person name="Zink E.M."/>
            <person name="Wu S."/>
            <person name="Pasa-Tolic L."/>
            <person name="Chaput D.L."/>
            <person name="Haridas S."/>
            <person name="Grigoriev I.V."/>
            <person name="Santelli C.M."/>
            <person name="Hansel C.M."/>
        </authorList>
    </citation>
    <scope>NUCLEOTIDE SEQUENCE [LARGE SCALE GENOMIC DNA]</scope>
    <source>
        <strain evidence="1 2">SRC1lrK2f</strain>
    </source>
</reference>
<dbReference type="AlphaFoldDB" id="A0A177DIK4"/>
<proteinExistence type="predicted"/>
<dbReference type="VEuPathDB" id="FungiDB:CC77DRAFT_160137"/>
<dbReference type="PROSITE" id="PS51257">
    <property type="entry name" value="PROKAR_LIPOPROTEIN"/>
    <property type="match status" value="1"/>
</dbReference>
<gene>
    <name evidence="1" type="ORF">CC77DRAFT_160137</name>
</gene>
<keyword evidence="2" id="KW-1185">Reference proteome</keyword>
<dbReference type="EMBL" id="KV441481">
    <property type="protein sequence ID" value="OAG19336.1"/>
    <property type="molecule type" value="Genomic_DNA"/>
</dbReference>
<name>A0A177DIK4_ALTAL</name>
<sequence>MRQKVNRGFSEAFGVARKDDDHNFVLGWLFAMVACTVYTRDWSHRTSPRKHYKVPIICTMLATTAFQDVSKIVQVKHLHREIICSCVDISAGKMPDPHGKAEPPHQIQPTRSGQEHFLVASRPAYSLATHIVRYPQYERQR</sequence>
<organism evidence="1 2">
    <name type="scientific">Alternaria alternata</name>
    <name type="common">Alternaria rot fungus</name>
    <name type="synonym">Torula alternata</name>
    <dbReference type="NCBI Taxonomy" id="5599"/>
    <lineage>
        <taxon>Eukaryota</taxon>
        <taxon>Fungi</taxon>
        <taxon>Dikarya</taxon>
        <taxon>Ascomycota</taxon>
        <taxon>Pezizomycotina</taxon>
        <taxon>Dothideomycetes</taxon>
        <taxon>Pleosporomycetidae</taxon>
        <taxon>Pleosporales</taxon>
        <taxon>Pleosporineae</taxon>
        <taxon>Pleosporaceae</taxon>
        <taxon>Alternaria</taxon>
        <taxon>Alternaria sect. Alternaria</taxon>
        <taxon>Alternaria alternata complex</taxon>
    </lineage>
</organism>
<accession>A0A177DIK4</accession>
<dbReference type="GeneID" id="29115946"/>
<evidence type="ECO:0000313" key="2">
    <source>
        <dbReference type="Proteomes" id="UP000077248"/>
    </source>
</evidence>
<dbReference type="RefSeq" id="XP_018384757.1">
    <property type="nucleotide sequence ID" value="XM_018530352.1"/>
</dbReference>
<dbReference type="Proteomes" id="UP000077248">
    <property type="component" value="Unassembled WGS sequence"/>
</dbReference>
<dbReference type="KEGG" id="aalt:CC77DRAFT_160137"/>
<evidence type="ECO:0000313" key="1">
    <source>
        <dbReference type="EMBL" id="OAG19336.1"/>
    </source>
</evidence>
<protein>
    <submittedName>
        <fullName evidence="1">Uncharacterized protein</fullName>
    </submittedName>
</protein>